<protein>
    <submittedName>
        <fullName evidence="3">Uncharacterized protein</fullName>
    </submittedName>
</protein>
<name>A0A9D0Z2I6_9FIRM</name>
<evidence type="ECO:0000256" key="2">
    <source>
        <dbReference type="SAM" id="SignalP"/>
    </source>
</evidence>
<dbReference type="AlphaFoldDB" id="A0A9D0Z2I6"/>
<feature type="signal peptide" evidence="2">
    <location>
        <begin position="1"/>
        <end position="23"/>
    </location>
</feature>
<comment type="caution">
    <text evidence="3">The sequence shown here is derived from an EMBL/GenBank/DDBJ whole genome shotgun (WGS) entry which is preliminary data.</text>
</comment>
<reference evidence="3" key="1">
    <citation type="submission" date="2020-10" db="EMBL/GenBank/DDBJ databases">
        <authorList>
            <person name="Gilroy R."/>
        </authorList>
    </citation>
    <scope>NUCLEOTIDE SEQUENCE</scope>
    <source>
        <strain evidence="3">13361</strain>
    </source>
</reference>
<proteinExistence type="predicted"/>
<accession>A0A9D0Z2I6</accession>
<evidence type="ECO:0000313" key="3">
    <source>
        <dbReference type="EMBL" id="HIQ68027.1"/>
    </source>
</evidence>
<dbReference type="PROSITE" id="PS51257">
    <property type="entry name" value="PROKAR_LIPOPROTEIN"/>
    <property type="match status" value="1"/>
</dbReference>
<dbReference type="Proteomes" id="UP000886796">
    <property type="component" value="Unassembled WGS sequence"/>
</dbReference>
<feature type="region of interest" description="Disordered" evidence="1">
    <location>
        <begin position="23"/>
        <end position="69"/>
    </location>
</feature>
<feature type="compositionally biased region" description="Low complexity" evidence="1">
    <location>
        <begin position="23"/>
        <end position="49"/>
    </location>
</feature>
<feature type="compositionally biased region" description="Polar residues" evidence="1">
    <location>
        <begin position="50"/>
        <end position="61"/>
    </location>
</feature>
<keyword evidence="2" id="KW-0732">Signal</keyword>
<organism evidence="3 4">
    <name type="scientific">Candidatus Faecousia excrementigallinarum</name>
    <dbReference type="NCBI Taxonomy" id="2840806"/>
    <lineage>
        <taxon>Bacteria</taxon>
        <taxon>Bacillati</taxon>
        <taxon>Bacillota</taxon>
        <taxon>Clostridia</taxon>
        <taxon>Eubacteriales</taxon>
        <taxon>Oscillospiraceae</taxon>
        <taxon>Faecousia</taxon>
    </lineage>
</organism>
<dbReference type="EMBL" id="DVFK01000083">
    <property type="protein sequence ID" value="HIQ68027.1"/>
    <property type="molecule type" value="Genomic_DNA"/>
</dbReference>
<gene>
    <name evidence="3" type="ORF">IAB74_05930</name>
</gene>
<reference evidence="3" key="2">
    <citation type="journal article" date="2021" name="PeerJ">
        <title>Extensive microbial diversity within the chicken gut microbiome revealed by metagenomics and culture.</title>
        <authorList>
            <person name="Gilroy R."/>
            <person name="Ravi A."/>
            <person name="Getino M."/>
            <person name="Pursley I."/>
            <person name="Horton D.L."/>
            <person name="Alikhan N.F."/>
            <person name="Baker D."/>
            <person name="Gharbi K."/>
            <person name="Hall N."/>
            <person name="Watson M."/>
            <person name="Adriaenssens E.M."/>
            <person name="Foster-Nyarko E."/>
            <person name="Jarju S."/>
            <person name="Secka A."/>
            <person name="Antonio M."/>
            <person name="Oren A."/>
            <person name="Chaudhuri R.R."/>
            <person name="La Ragione R."/>
            <person name="Hildebrand F."/>
            <person name="Pallen M.J."/>
        </authorList>
    </citation>
    <scope>NUCLEOTIDE SEQUENCE</scope>
    <source>
        <strain evidence="3">13361</strain>
    </source>
</reference>
<evidence type="ECO:0000313" key="4">
    <source>
        <dbReference type="Proteomes" id="UP000886796"/>
    </source>
</evidence>
<evidence type="ECO:0000256" key="1">
    <source>
        <dbReference type="SAM" id="MobiDB-lite"/>
    </source>
</evidence>
<feature type="chain" id="PRO_5039029035" evidence="2">
    <location>
        <begin position="24"/>
        <end position="69"/>
    </location>
</feature>
<sequence>MKQIISGFLILALVLTLCACSFGGTVTTDPTLDTTTPTGSSSTEETPTTQNQNSVPPSQRSRMLPYCMN</sequence>